<keyword evidence="10" id="KW-1185">Reference proteome</keyword>
<dbReference type="PANTHER" id="PTHR21444">
    <property type="entry name" value="COILED-COIL DOMAIN-CONTAINING PROTEIN 180"/>
    <property type="match status" value="1"/>
</dbReference>
<feature type="transmembrane region" description="Helical" evidence="8">
    <location>
        <begin position="273"/>
        <end position="301"/>
    </location>
</feature>
<evidence type="ECO:0000256" key="3">
    <source>
        <dbReference type="ARBA" id="ARBA00022475"/>
    </source>
</evidence>
<dbReference type="Proteomes" id="UP001634394">
    <property type="component" value="Unassembled WGS sequence"/>
</dbReference>
<evidence type="ECO:0000313" key="10">
    <source>
        <dbReference type="Proteomes" id="UP001634394"/>
    </source>
</evidence>
<evidence type="ECO:0000256" key="8">
    <source>
        <dbReference type="SAM" id="Phobius"/>
    </source>
</evidence>
<keyword evidence="6 8" id="KW-0472">Membrane</keyword>
<evidence type="ECO:0000313" key="9">
    <source>
        <dbReference type="EMBL" id="KAL3868073.1"/>
    </source>
</evidence>
<dbReference type="Pfam" id="PF14752">
    <property type="entry name" value="RBP_receptor"/>
    <property type="match status" value="2"/>
</dbReference>
<dbReference type="PANTHER" id="PTHR21444:SF15">
    <property type="entry name" value="RECEPTOR FOR RETINOL UPTAKE STRA6"/>
    <property type="match status" value="1"/>
</dbReference>
<feature type="transmembrane region" description="Helical" evidence="8">
    <location>
        <begin position="406"/>
        <end position="430"/>
    </location>
</feature>
<comment type="caution">
    <text evidence="9">The sequence shown here is derived from an EMBL/GenBank/DDBJ whole genome shotgun (WGS) entry which is preliminary data.</text>
</comment>
<evidence type="ECO:0000256" key="6">
    <source>
        <dbReference type="ARBA" id="ARBA00023136"/>
    </source>
</evidence>
<sequence length="689" mass="78994">MASEICQSFLRQLKSESEVSFYTKNIHFFLIPAVLFAFAWSFLEKRKSFKTNILGGRPALYRIINLLDGGVRDRWGTSFILGAMTTLVYSLTVRTLVSTDFPLWATVLLIYVQALEATFLTLPLFVCLSTRFRLLGGVIGLLYVLGWSVLSLYNFGVQVKCVVEMKSLLQQNDIVNMTWNDETDISVNVEVLQFLDVKAVLTVMIELPTQICLMCIVGKFISRIYDCIKTGEYTRQAKNELSAPKNDIYVKYLLDPVRIKATQRIRNKYLESFIYNIPGFTYSNPIFSTAFMMAILLYQVILVEQLAVDSWQRTLRILSKWFLVEEKFEESRISYILQGCGVASGIATGIYGCSVIYSLLMTYKRHMLMLYKGDREFLPKGADTQKPEAHIVRSTQYMGNQIIGMFYGIIICFICIFFPLSMLCIVFRLVELFDKVPQLLAQFQILVYPISVFIIFRLQIFIVGRFLLQERLNATDQQRPLAIDNRKAHDVFKFFMLFVNLSTGLIVFLRRLFSYILLGIFLVPRMDRCMFPKGFESGDKCHMNYVGMLIVDFTHNNPIMRVFCSVLLKTAVTVNDQRSNDHTIVQNATYGEIGSLAFPRRYQGNSRARTKWLVAYTLLKNPSIVGMRKNALPGIVLMEASNVQADIIDRVQRSIASTLFIHIGMTVGLLTIAFMYLGFKTILNIKKLF</sequence>
<evidence type="ECO:0000256" key="1">
    <source>
        <dbReference type="ARBA" id="ARBA00004651"/>
    </source>
</evidence>
<name>A0ABD3W5B0_SINWO</name>
<feature type="transmembrane region" description="Helical" evidence="8">
    <location>
        <begin position="335"/>
        <end position="360"/>
    </location>
</feature>
<organism evidence="9 10">
    <name type="scientific">Sinanodonta woodiana</name>
    <name type="common">Chinese pond mussel</name>
    <name type="synonym">Anodonta woodiana</name>
    <dbReference type="NCBI Taxonomy" id="1069815"/>
    <lineage>
        <taxon>Eukaryota</taxon>
        <taxon>Metazoa</taxon>
        <taxon>Spiralia</taxon>
        <taxon>Lophotrochozoa</taxon>
        <taxon>Mollusca</taxon>
        <taxon>Bivalvia</taxon>
        <taxon>Autobranchia</taxon>
        <taxon>Heteroconchia</taxon>
        <taxon>Palaeoheterodonta</taxon>
        <taxon>Unionida</taxon>
        <taxon>Unionoidea</taxon>
        <taxon>Unionidae</taxon>
        <taxon>Unioninae</taxon>
        <taxon>Sinanodonta</taxon>
    </lineage>
</organism>
<keyword evidence="7" id="KW-0675">Receptor</keyword>
<keyword evidence="4 8" id="KW-0812">Transmembrane</keyword>
<gene>
    <name evidence="9" type="ORF">ACJMK2_040910</name>
</gene>
<keyword evidence="2" id="KW-0813">Transport</keyword>
<evidence type="ECO:0000256" key="5">
    <source>
        <dbReference type="ARBA" id="ARBA00022989"/>
    </source>
</evidence>
<feature type="transmembrane region" description="Helical" evidence="8">
    <location>
        <begin position="134"/>
        <end position="155"/>
    </location>
</feature>
<feature type="transmembrane region" description="Helical" evidence="8">
    <location>
        <begin position="659"/>
        <end position="679"/>
    </location>
</feature>
<evidence type="ECO:0000256" key="7">
    <source>
        <dbReference type="ARBA" id="ARBA00023170"/>
    </source>
</evidence>
<keyword evidence="5 8" id="KW-1133">Transmembrane helix</keyword>
<evidence type="ECO:0000256" key="4">
    <source>
        <dbReference type="ARBA" id="ARBA00022692"/>
    </source>
</evidence>
<dbReference type="InterPro" id="IPR026612">
    <property type="entry name" value="STRA6-like"/>
</dbReference>
<feature type="transmembrane region" description="Helical" evidence="8">
    <location>
        <begin position="494"/>
        <end position="523"/>
    </location>
</feature>
<feature type="transmembrane region" description="Helical" evidence="8">
    <location>
        <begin position="26"/>
        <end position="43"/>
    </location>
</feature>
<protein>
    <submittedName>
        <fullName evidence="9">Uncharacterized protein</fullName>
    </submittedName>
</protein>
<accession>A0ABD3W5B0</accession>
<evidence type="ECO:0000256" key="2">
    <source>
        <dbReference type="ARBA" id="ARBA00022448"/>
    </source>
</evidence>
<dbReference type="EMBL" id="JBJQND010000008">
    <property type="protein sequence ID" value="KAL3868073.1"/>
    <property type="molecule type" value="Genomic_DNA"/>
</dbReference>
<feature type="transmembrane region" description="Helical" evidence="8">
    <location>
        <begin position="103"/>
        <end position="127"/>
    </location>
</feature>
<feature type="transmembrane region" description="Helical" evidence="8">
    <location>
        <begin position="199"/>
        <end position="221"/>
    </location>
</feature>
<feature type="transmembrane region" description="Helical" evidence="8">
    <location>
        <begin position="445"/>
        <end position="468"/>
    </location>
</feature>
<keyword evidence="3" id="KW-1003">Cell membrane</keyword>
<comment type="subcellular location">
    <subcellularLocation>
        <location evidence="1">Cell membrane</location>
        <topology evidence="1">Multi-pass membrane protein</topology>
    </subcellularLocation>
</comment>
<reference evidence="9 10" key="1">
    <citation type="submission" date="2024-11" db="EMBL/GenBank/DDBJ databases">
        <title>Chromosome-level genome assembly of the freshwater bivalve Anodonta woodiana.</title>
        <authorList>
            <person name="Chen X."/>
        </authorList>
    </citation>
    <scope>NUCLEOTIDE SEQUENCE [LARGE SCALE GENOMIC DNA]</scope>
    <source>
        <strain evidence="9">MN2024</strain>
        <tissue evidence="9">Gills</tissue>
    </source>
</reference>
<dbReference type="GO" id="GO:0005886">
    <property type="term" value="C:plasma membrane"/>
    <property type="evidence" value="ECO:0007669"/>
    <property type="project" value="UniProtKB-SubCell"/>
</dbReference>
<feature type="transmembrane region" description="Helical" evidence="8">
    <location>
        <begin position="79"/>
        <end position="97"/>
    </location>
</feature>
<dbReference type="AlphaFoldDB" id="A0ABD3W5B0"/>
<proteinExistence type="predicted"/>